<evidence type="ECO:0000256" key="3">
    <source>
        <dbReference type="ARBA" id="ARBA00022475"/>
    </source>
</evidence>
<gene>
    <name evidence="10" type="ORF">GCM10009001_05630</name>
</gene>
<feature type="transmembrane region" description="Helical" evidence="7">
    <location>
        <begin position="210"/>
        <end position="232"/>
    </location>
</feature>
<comment type="subcellular location">
    <subcellularLocation>
        <location evidence="1 7">Cell membrane</location>
        <topology evidence="1 7">Multi-pass membrane protein</topology>
    </subcellularLocation>
</comment>
<dbReference type="InterPro" id="IPR035906">
    <property type="entry name" value="MetI-like_sf"/>
</dbReference>
<dbReference type="RefSeq" id="WP_343810095.1">
    <property type="nucleotide sequence ID" value="NZ_BAAADS010000001.1"/>
</dbReference>
<keyword evidence="11" id="KW-1185">Reference proteome</keyword>
<keyword evidence="3" id="KW-1003">Cell membrane</keyword>
<comment type="similarity">
    <text evidence="7">Belongs to the binding-protein-dependent transport system permease family.</text>
</comment>
<keyword evidence="5 7" id="KW-1133">Transmembrane helix</keyword>
<feature type="transmembrane region" description="Helical" evidence="7">
    <location>
        <begin position="268"/>
        <end position="289"/>
    </location>
</feature>
<evidence type="ECO:0000256" key="6">
    <source>
        <dbReference type="ARBA" id="ARBA00023136"/>
    </source>
</evidence>
<evidence type="ECO:0000256" key="2">
    <source>
        <dbReference type="ARBA" id="ARBA00022448"/>
    </source>
</evidence>
<evidence type="ECO:0000313" key="11">
    <source>
        <dbReference type="Proteomes" id="UP001500866"/>
    </source>
</evidence>
<feature type="transmembrane region" description="Helical" evidence="7">
    <location>
        <begin position="135"/>
        <end position="156"/>
    </location>
</feature>
<organism evidence="10 11">
    <name type="scientific">Virgibacillus siamensis</name>
    <dbReference type="NCBI Taxonomy" id="480071"/>
    <lineage>
        <taxon>Bacteria</taxon>
        <taxon>Bacillati</taxon>
        <taxon>Bacillota</taxon>
        <taxon>Bacilli</taxon>
        <taxon>Bacillales</taxon>
        <taxon>Bacillaceae</taxon>
        <taxon>Virgibacillus</taxon>
    </lineage>
</organism>
<feature type="transmembrane region" description="Helical" evidence="7">
    <location>
        <begin position="39"/>
        <end position="61"/>
    </location>
</feature>
<evidence type="ECO:0000313" key="10">
    <source>
        <dbReference type="EMBL" id="GAA0592322.1"/>
    </source>
</evidence>
<evidence type="ECO:0000256" key="8">
    <source>
        <dbReference type="SAM" id="MobiDB-lite"/>
    </source>
</evidence>
<feature type="domain" description="ABC transmembrane type-1" evidence="9">
    <location>
        <begin position="100"/>
        <end position="289"/>
    </location>
</feature>
<dbReference type="PANTHER" id="PTHR43744:SF12">
    <property type="entry name" value="ABC TRANSPORTER PERMEASE PROTEIN MG189-RELATED"/>
    <property type="match status" value="1"/>
</dbReference>
<evidence type="ECO:0000256" key="7">
    <source>
        <dbReference type="RuleBase" id="RU363032"/>
    </source>
</evidence>
<feature type="transmembrane region" description="Helical" evidence="7">
    <location>
        <begin position="168"/>
        <end position="189"/>
    </location>
</feature>
<dbReference type="Gene3D" id="1.10.3720.10">
    <property type="entry name" value="MetI-like"/>
    <property type="match status" value="1"/>
</dbReference>
<evidence type="ECO:0000259" key="9">
    <source>
        <dbReference type="PROSITE" id="PS50928"/>
    </source>
</evidence>
<evidence type="ECO:0000256" key="5">
    <source>
        <dbReference type="ARBA" id="ARBA00022989"/>
    </source>
</evidence>
<sequence length="304" mass="33951">METNTLPKREVQPSQVPDQPRQNQPPPQPKKSKFKRGKVLRNVLPFITAVLFLVPLIWMFFVSLKEQGAAISGVLEWFAPPYTFENYVHVVMDTAVLRWLVNSLVVGIITTIITLVVTSMAAFAISQIKFSYKKFIFVFFLAGLMVPGEATIIPLYQIVKDLSMLDSYIGLILPGIASPLGVVILKSFFDGVPKEVIDSAKIDGCSLFRIYYNIVLPLAKPAMAAIAIFTFIGSWNNFLWPYLAIFSEELYTLPIGIPTFNSNYSQDYVLPMTVNAVASIPVIIAFFFFEKQIVKGISFTGVKG</sequence>
<dbReference type="InterPro" id="IPR000515">
    <property type="entry name" value="MetI-like"/>
</dbReference>
<proteinExistence type="inferred from homology"/>
<dbReference type="Pfam" id="PF00528">
    <property type="entry name" value="BPD_transp_1"/>
    <property type="match status" value="1"/>
</dbReference>
<feature type="region of interest" description="Disordered" evidence="8">
    <location>
        <begin position="1"/>
        <end position="33"/>
    </location>
</feature>
<dbReference type="CDD" id="cd06261">
    <property type="entry name" value="TM_PBP2"/>
    <property type="match status" value="1"/>
</dbReference>
<reference evidence="11" key="1">
    <citation type="journal article" date="2019" name="Int. J. Syst. Evol. Microbiol.">
        <title>The Global Catalogue of Microorganisms (GCM) 10K type strain sequencing project: providing services to taxonomists for standard genome sequencing and annotation.</title>
        <authorList>
            <consortium name="The Broad Institute Genomics Platform"/>
            <consortium name="The Broad Institute Genome Sequencing Center for Infectious Disease"/>
            <person name="Wu L."/>
            <person name="Ma J."/>
        </authorList>
    </citation>
    <scope>NUCLEOTIDE SEQUENCE [LARGE SCALE GENOMIC DNA]</scope>
    <source>
        <strain evidence="11">JCM 15395</strain>
    </source>
</reference>
<dbReference type="PANTHER" id="PTHR43744">
    <property type="entry name" value="ABC TRANSPORTER PERMEASE PROTEIN MG189-RELATED-RELATED"/>
    <property type="match status" value="1"/>
</dbReference>
<keyword evidence="4 7" id="KW-0812">Transmembrane</keyword>
<dbReference type="SUPFAM" id="SSF161098">
    <property type="entry name" value="MetI-like"/>
    <property type="match status" value="1"/>
</dbReference>
<evidence type="ECO:0000256" key="1">
    <source>
        <dbReference type="ARBA" id="ARBA00004651"/>
    </source>
</evidence>
<accession>A0ABP3QMX1</accession>
<keyword evidence="2 7" id="KW-0813">Transport</keyword>
<evidence type="ECO:0000256" key="4">
    <source>
        <dbReference type="ARBA" id="ARBA00022692"/>
    </source>
</evidence>
<feature type="transmembrane region" description="Helical" evidence="7">
    <location>
        <begin position="99"/>
        <end position="123"/>
    </location>
</feature>
<keyword evidence="6 7" id="KW-0472">Membrane</keyword>
<comment type="caution">
    <text evidence="10">The sequence shown here is derived from an EMBL/GenBank/DDBJ whole genome shotgun (WGS) entry which is preliminary data.</text>
</comment>
<dbReference type="Proteomes" id="UP001500866">
    <property type="component" value="Unassembled WGS sequence"/>
</dbReference>
<dbReference type="PROSITE" id="PS50928">
    <property type="entry name" value="ABC_TM1"/>
    <property type="match status" value="1"/>
</dbReference>
<dbReference type="EMBL" id="BAAADS010000001">
    <property type="protein sequence ID" value="GAA0592322.1"/>
    <property type="molecule type" value="Genomic_DNA"/>
</dbReference>
<name>A0ABP3QMX1_9BACI</name>
<protein>
    <submittedName>
        <fullName evidence="10">Carbohydrate ABC transporter permease</fullName>
    </submittedName>
</protein>